<comment type="similarity">
    <text evidence="1">Belongs to the metallophosphoesterase superfamily. YfcE family.</text>
</comment>
<feature type="domain" description="Calcineurin-like phosphoesterase" evidence="2">
    <location>
        <begin position="1"/>
        <end position="150"/>
    </location>
</feature>
<dbReference type="InterPro" id="IPR024654">
    <property type="entry name" value="Calcineurin-like_PHP_lpxH"/>
</dbReference>
<dbReference type="GeneID" id="301136877"/>
<evidence type="ECO:0000256" key="1">
    <source>
        <dbReference type="ARBA" id="ARBA00008950"/>
    </source>
</evidence>
<dbReference type="OrthoDB" id="2351901at2"/>
<dbReference type="RefSeq" id="WP_053417358.1">
    <property type="nucleotide sequence ID" value="NZ_LILB01000005.1"/>
</dbReference>
<accession>A0A0M0LE30</accession>
<dbReference type="Gene3D" id="3.60.21.10">
    <property type="match status" value="2"/>
</dbReference>
<dbReference type="Pfam" id="PF12850">
    <property type="entry name" value="Metallophos_2"/>
    <property type="match status" value="1"/>
</dbReference>
<keyword evidence="4" id="KW-1185">Reference proteome</keyword>
<reference evidence="4" key="1">
    <citation type="submission" date="2015-08" db="EMBL/GenBank/DDBJ databases">
        <title>Fjat-10028 dsm 16317.</title>
        <authorList>
            <person name="Liu B."/>
            <person name="Wang J."/>
            <person name="Zhu Y."/>
            <person name="Liu G."/>
            <person name="Chen Q."/>
            <person name="Chen Z."/>
            <person name="Lan J."/>
            <person name="Che J."/>
            <person name="Ge C."/>
            <person name="Shi H."/>
            <person name="Pan Z."/>
            <person name="Liu X."/>
        </authorList>
    </citation>
    <scope>NUCLEOTIDE SEQUENCE [LARGE SCALE GENOMIC DNA]</scope>
    <source>
        <strain evidence="4">DSM 16317</strain>
    </source>
</reference>
<dbReference type="InterPro" id="IPR029052">
    <property type="entry name" value="Metallo-depent_PP-like"/>
</dbReference>
<protein>
    <submittedName>
        <fullName evidence="3">Phosphoesterase</fullName>
    </submittedName>
</protein>
<evidence type="ECO:0000313" key="4">
    <source>
        <dbReference type="Proteomes" id="UP000036867"/>
    </source>
</evidence>
<proteinExistence type="inferred from homology"/>
<dbReference type="STRING" id="263475.AMD00_12330"/>
<comment type="caution">
    <text evidence="3">The sequence shown here is derived from an EMBL/GenBank/DDBJ whole genome shotgun (WGS) entry which is preliminary data.</text>
</comment>
<dbReference type="EMBL" id="LILB01000005">
    <property type="protein sequence ID" value="KOO49167.1"/>
    <property type="molecule type" value="Genomic_DNA"/>
</dbReference>
<organism evidence="3 4">
    <name type="scientific">Viridibacillus arvi</name>
    <dbReference type="NCBI Taxonomy" id="263475"/>
    <lineage>
        <taxon>Bacteria</taxon>
        <taxon>Bacillati</taxon>
        <taxon>Bacillota</taxon>
        <taxon>Bacilli</taxon>
        <taxon>Bacillales</taxon>
        <taxon>Caryophanaceae</taxon>
        <taxon>Viridibacillus</taxon>
    </lineage>
</organism>
<gene>
    <name evidence="3" type="ORF">AMD00_12330</name>
</gene>
<dbReference type="PATRIC" id="fig|263475.3.peg.3721"/>
<dbReference type="AlphaFoldDB" id="A0A0M0LE30"/>
<sequence>MKYALIGDLHSCFEDTNAVLKHINETAEDATIIGLGDLFECKIGKKRAKNISGLAFEEAAEHSEHFSNLLQFPSVRGNQEERIMQVTGLHTFQELPEILNIDGAHIIHGHQFKWSLDWKPLFSEAKQSVFFFGHSHDSAFYKKGKRKSFTYGKPIQLKEKKYGVNVGAVIGSREWCLYDSTARTVTFMKAQQMKKHSS</sequence>
<dbReference type="Proteomes" id="UP000036867">
    <property type="component" value="Unassembled WGS sequence"/>
</dbReference>
<evidence type="ECO:0000259" key="2">
    <source>
        <dbReference type="Pfam" id="PF12850"/>
    </source>
</evidence>
<dbReference type="SUPFAM" id="SSF56300">
    <property type="entry name" value="Metallo-dependent phosphatases"/>
    <property type="match status" value="1"/>
</dbReference>
<evidence type="ECO:0000313" key="3">
    <source>
        <dbReference type="EMBL" id="KOO49167.1"/>
    </source>
</evidence>
<name>A0A0M0LE30_9BACL</name>